<keyword evidence="2" id="KW-1185">Reference proteome</keyword>
<name>A0ACC1N3N6_9HYPO</name>
<evidence type="ECO:0000313" key="1">
    <source>
        <dbReference type="EMBL" id="KAJ2973690.1"/>
    </source>
</evidence>
<proteinExistence type="predicted"/>
<dbReference type="Proteomes" id="UP001143910">
    <property type="component" value="Unassembled WGS sequence"/>
</dbReference>
<gene>
    <name evidence="1" type="ORF">NQ176_g6463</name>
</gene>
<sequence length="495" mass="55033">MSDYAHFGGYIPHGMPSEQPLPGLPSSVSHQQHQQQHHHRMLQAGPPMTHQQLPSLNTAWPSQLIQHSQTNSYSMPHNTIAPAPAPVSSEPLKTVNEKQRRTLSFEQKRAMCQYHEDNPKLRQADIGTMFGVERSTVSKVLRNKELFLKGDTEKENSKRSVNKNPDFDRTLSNYVRRQRERGIEMTDSDIMQQAQRFARGSDNRQAILNNLTPNWLNRFKQRYSLGMPGPLRRASESNIPEHLSMSARLYSISPSSPSADTSPLSGCRSDDDLRARGDCEFVYRPFASNSEASLTDNAPSSFSSDFNSPAGQFGFSQDGPAAGFPLDPNFGYERKREATIPSLNLQYTENQHTEGNLMTPRNLPPSTAPVPCKQESPVAVAMPALPALRRNGNKSIVSTKMTGINDEDEAATMEISEEGPSPEDAQRAAVTLLNYLQNLDQAGQFDREYSTIMKLTKKLQIQSNQFSHTTSASTGLTRIPEGDMELITAGGDQKS</sequence>
<organism evidence="1 2">
    <name type="scientific">Zarea fungicola</name>
    <dbReference type="NCBI Taxonomy" id="93591"/>
    <lineage>
        <taxon>Eukaryota</taxon>
        <taxon>Fungi</taxon>
        <taxon>Dikarya</taxon>
        <taxon>Ascomycota</taxon>
        <taxon>Pezizomycotina</taxon>
        <taxon>Sordariomycetes</taxon>
        <taxon>Hypocreomycetidae</taxon>
        <taxon>Hypocreales</taxon>
        <taxon>Cordycipitaceae</taxon>
        <taxon>Zarea</taxon>
    </lineage>
</organism>
<evidence type="ECO:0000313" key="2">
    <source>
        <dbReference type="Proteomes" id="UP001143910"/>
    </source>
</evidence>
<comment type="caution">
    <text evidence="1">The sequence shown here is derived from an EMBL/GenBank/DDBJ whole genome shotgun (WGS) entry which is preliminary data.</text>
</comment>
<protein>
    <submittedName>
        <fullName evidence="1">Uncharacterized protein</fullName>
    </submittedName>
</protein>
<reference evidence="1" key="1">
    <citation type="submission" date="2022-08" db="EMBL/GenBank/DDBJ databases">
        <title>Genome Sequence of Lecanicillium fungicola.</title>
        <authorList>
            <person name="Buettner E."/>
        </authorList>
    </citation>
    <scope>NUCLEOTIDE SEQUENCE</scope>
    <source>
        <strain evidence="1">Babe33</strain>
    </source>
</reference>
<dbReference type="EMBL" id="JANJQO010000934">
    <property type="protein sequence ID" value="KAJ2973690.1"/>
    <property type="molecule type" value="Genomic_DNA"/>
</dbReference>
<accession>A0ACC1N3N6</accession>